<organism evidence="3 4">
    <name type="scientific">Desmophyllum pertusum</name>
    <dbReference type="NCBI Taxonomy" id="174260"/>
    <lineage>
        <taxon>Eukaryota</taxon>
        <taxon>Metazoa</taxon>
        <taxon>Cnidaria</taxon>
        <taxon>Anthozoa</taxon>
        <taxon>Hexacorallia</taxon>
        <taxon>Scleractinia</taxon>
        <taxon>Caryophylliina</taxon>
        <taxon>Caryophylliidae</taxon>
        <taxon>Desmophyllum</taxon>
    </lineage>
</organism>
<evidence type="ECO:0000259" key="2">
    <source>
        <dbReference type="PROSITE" id="PS50234"/>
    </source>
</evidence>
<dbReference type="SUPFAM" id="SSF56436">
    <property type="entry name" value="C-type lectin-like"/>
    <property type="match status" value="1"/>
</dbReference>
<dbReference type="PROSITE" id="PS50041">
    <property type="entry name" value="C_TYPE_LECTIN_2"/>
    <property type="match status" value="1"/>
</dbReference>
<dbReference type="SMART" id="SM00034">
    <property type="entry name" value="CLECT"/>
    <property type="match status" value="1"/>
</dbReference>
<dbReference type="OrthoDB" id="6132182at2759"/>
<dbReference type="InterPro" id="IPR050525">
    <property type="entry name" value="ECM_Assembly_Org"/>
</dbReference>
<dbReference type="Pfam" id="PF00059">
    <property type="entry name" value="Lectin_C"/>
    <property type="match status" value="1"/>
</dbReference>
<evidence type="ECO:0000313" key="4">
    <source>
        <dbReference type="Proteomes" id="UP001163046"/>
    </source>
</evidence>
<dbReference type="InterPro" id="IPR016186">
    <property type="entry name" value="C-type_lectin-like/link_sf"/>
</dbReference>
<dbReference type="PANTHER" id="PTHR24020:SF20">
    <property type="entry name" value="PH DOMAIN-CONTAINING PROTEIN"/>
    <property type="match status" value="1"/>
</dbReference>
<dbReference type="CDD" id="cd00037">
    <property type="entry name" value="CLECT"/>
    <property type="match status" value="1"/>
</dbReference>
<dbReference type="PROSITE" id="PS50234">
    <property type="entry name" value="VWFA"/>
    <property type="match status" value="1"/>
</dbReference>
<keyword evidence="4" id="KW-1185">Reference proteome</keyword>
<dbReference type="InterPro" id="IPR001304">
    <property type="entry name" value="C-type_lectin-like"/>
</dbReference>
<protein>
    <submittedName>
        <fullName evidence="3">Cartilage matrix protein</fullName>
    </submittedName>
</protein>
<dbReference type="Gene3D" id="3.10.100.10">
    <property type="entry name" value="Mannose-Binding Protein A, subunit A"/>
    <property type="match status" value="1"/>
</dbReference>
<gene>
    <name evidence="3" type="primary">MATN1_4</name>
    <name evidence="3" type="ORF">OS493_013828</name>
</gene>
<dbReference type="AlphaFoldDB" id="A0A9W9ZTQ0"/>
<dbReference type="Proteomes" id="UP001163046">
    <property type="component" value="Unassembled WGS sequence"/>
</dbReference>
<dbReference type="InterPro" id="IPR036465">
    <property type="entry name" value="vWFA_dom_sf"/>
</dbReference>
<dbReference type="InterPro" id="IPR016187">
    <property type="entry name" value="CTDL_fold"/>
</dbReference>
<dbReference type="InterPro" id="IPR002035">
    <property type="entry name" value="VWF_A"/>
</dbReference>
<proteinExistence type="predicted"/>
<dbReference type="EMBL" id="MU825879">
    <property type="protein sequence ID" value="KAJ7385794.1"/>
    <property type="molecule type" value="Genomic_DNA"/>
</dbReference>
<feature type="domain" description="VWFA" evidence="2">
    <location>
        <begin position="1"/>
        <end position="97"/>
    </location>
</feature>
<evidence type="ECO:0000259" key="1">
    <source>
        <dbReference type="PROSITE" id="PS50041"/>
    </source>
</evidence>
<name>A0A9W9ZTQ0_9CNID</name>
<evidence type="ECO:0000313" key="3">
    <source>
        <dbReference type="EMBL" id="KAJ7385794.1"/>
    </source>
</evidence>
<dbReference type="Pfam" id="PF00092">
    <property type="entry name" value="VWA"/>
    <property type="match status" value="1"/>
</dbReference>
<dbReference type="Gene3D" id="3.40.50.410">
    <property type="entry name" value="von Willebrand factor, type A domain"/>
    <property type="match status" value="1"/>
</dbReference>
<comment type="caution">
    <text evidence="3">The sequence shown here is derived from an EMBL/GenBank/DDBJ whole genome shotgun (WGS) entry which is preliminary data.</text>
</comment>
<reference evidence="3" key="1">
    <citation type="submission" date="2023-01" db="EMBL/GenBank/DDBJ databases">
        <title>Genome assembly of the deep-sea coral Lophelia pertusa.</title>
        <authorList>
            <person name="Herrera S."/>
            <person name="Cordes E."/>
        </authorList>
    </citation>
    <scope>NUCLEOTIDE SEQUENCE</scope>
    <source>
        <strain evidence="3">USNM1676648</strain>
        <tissue evidence="3">Polyp</tissue>
    </source>
</reference>
<accession>A0A9W9ZTQ0</accession>
<dbReference type="SUPFAM" id="SSF53300">
    <property type="entry name" value="vWA-like"/>
    <property type="match status" value="1"/>
</dbReference>
<sequence>MAAEKLFNDITKYVPRVLVVVTDGWSSDDVAKPSEELKMSGVIILSVGLGTHYNKAQLNVMASYPKEDHVFTVDFSQMSSIVMAIQDKSCKAAVTAIAEGTTEGVDVSGTGGAGNKCFADSCYMFTKSGKTWTDNQNSCRDKGGDLVSIETEEEWTFINSQIQTLTLAGSNEWHIGLKKVGQHWMWVSGKPLTIVKWQKQQPSGDGNVVVMSKDKPPGSQGLFDDVANEHQRAYICEIPQGNRAGIYGYCQFVLAVE</sequence>
<dbReference type="PANTHER" id="PTHR24020">
    <property type="entry name" value="COLLAGEN ALPHA"/>
    <property type="match status" value="1"/>
</dbReference>
<feature type="domain" description="C-type lectin" evidence="1">
    <location>
        <begin position="118"/>
        <end position="237"/>
    </location>
</feature>